<protein>
    <recommendedName>
        <fullName evidence="3">Peptidase A2 domain-containing protein</fullName>
    </recommendedName>
</protein>
<dbReference type="STRING" id="1802401.A3B21_00020"/>
<reference evidence="1 2" key="1">
    <citation type="journal article" date="2016" name="Nat. Commun.">
        <title>Thousands of microbial genomes shed light on interconnected biogeochemical processes in an aquifer system.</title>
        <authorList>
            <person name="Anantharaman K."/>
            <person name="Brown C.T."/>
            <person name="Hug L.A."/>
            <person name="Sharon I."/>
            <person name="Castelle C.J."/>
            <person name="Probst A.J."/>
            <person name="Thomas B.C."/>
            <person name="Singh A."/>
            <person name="Wilkins M.J."/>
            <person name="Karaoz U."/>
            <person name="Brodie E.L."/>
            <person name="Williams K.H."/>
            <person name="Hubbard S.S."/>
            <person name="Banfield J.F."/>
        </authorList>
    </citation>
    <scope>NUCLEOTIDE SEQUENCE [LARGE SCALE GENOMIC DNA]</scope>
</reference>
<gene>
    <name evidence="1" type="ORF">A3B21_00020</name>
</gene>
<dbReference type="AlphaFoldDB" id="A0A1F7UVK5"/>
<organism evidence="1 2">
    <name type="scientific">Candidatus Uhrbacteria bacterium RIFCSPLOWO2_01_FULL_47_24</name>
    <dbReference type="NCBI Taxonomy" id="1802401"/>
    <lineage>
        <taxon>Bacteria</taxon>
        <taxon>Candidatus Uhriibacteriota</taxon>
    </lineage>
</organism>
<dbReference type="Gene3D" id="2.40.70.10">
    <property type="entry name" value="Acid Proteases"/>
    <property type="match status" value="1"/>
</dbReference>
<dbReference type="InterPro" id="IPR021109">
    <property type="entry name" value="Peptidase_aspartic_dom_sf"/>
</dbReference>
<dbReference type="Proteomes" id="UP000176897">
    <property type="component" value="Unassembled WGS sequence"/>
</dbReference>
<dbReference type="EMBL" id="MGEJ01000002">
    <property type="protein sequence ID" value="OGL81748.1"/>
    <property type="molecule type" value="Genomic_DNA"/>
</dbReference>
<proteinExistence type="predicted"/>
<evidence type="ECO:0000313" key="2">
    <source>
        <dbReference type="Proteomes" id="UP000176897"/>
    </source>
</evidence>
<comment type="caution">
    <text evidence="1">The sequence shown here is derived from an EMBL/GenBank/DDBJ whole genome shotgun (WGS) entry which is preliminary data.</text>
</comment>
<name>A0A1F7UVK5_9BACT</name>
<sequence>MKFRYERVAVAPCPAFPDGKTALRPLIALTIEHQGIKAEYAALVDSGADFCIFHSLVGDILGIDVESGKEAKFGGVGGAGMHAYFHTIKVQVGDYSYDLYCGFSRDIPADGYGILGQVGFFDHFKVIFDNQAEEIEVMPK</sequence>
<dbReference type="SUPFAM" id="SSF50630">
    <property type="entry name" value="Acid proteases"/>
    <property type="match status" value="1"/>
</dbReference>
<evidence type="ECO:0000313" key="1">
    <source>
        <dbReference type="EMBL" id="OGL81748.1"/>
    </source>
</evidence>
<evidence type="ECO:0008006" key="3">
    <source>
        <dbReference type="Google" id="ProtNLM"/>
    </source>
</evidence>
<accession>A0A1F7UVK5</accession>